<evidence type="ECO:0000313" key="1">
    <source>
        <dbReference type="EMBL" id="EGV05716.1"/>
    </source>
</evidence>
<accession>F9Q9Q8</accession>
<dbReference type="RefSeq" id="WP_007242672.1">
    <property type="nucleotide sequence ID" value="NZ_AFUV01000014.1"/>
</dbReference>
<dbReference type="AlphaFoldDB" id="F9Q9Q8"/>
<organism evidence="1 2">
    <name type="scientific">Haemophilus pittmaniae HK 85</name>
    <dbReference type="NCBI Taxonomy" id="1035188"/>
    <lineage>
        <taxon>Bacteria</taxon>
        <taxon>Pseudomonadati</taxon>
        <taxon>Pseudomonadota</taxon>
        <taxon>Gammaproteobacteria</taxon>
        <taxon>Pasteurellales</taxon>
        <taxon>Pasteurellaceae</taxon>
        <taxon>Haemophilus</taxon>
    </lineage>
</organism>
<gene>
    <name evidence="1" type="ORF">HMPREF9952_0761</name>
</gene>
<reference evidence="1 2" key="1">
    <citation type="submission" date="2011-07" db="EMBL/GenBank/DDBJ databases">
        <authorList>
            <person name="Harkins D.M."/>
            <person name="Madupu R."/>
            <person name="Durkin A.S."/>
            <person name="Torralba M."/>
            <person name="Methe B."/>
            <person name="Sutton G.G."/>
            <person name="Nelson K.E."/>
        </authorList>
    </citation>
    <scope>NUCLEOTIDE SEQUENCE [LARGE SCALE GENOMIC DNA]</scope>
    <source>
        <strain evidence="1 2">HK 85</strain>
    </source>
</reference>
<evidence type="ECO:0000313" key="2">
    <source>
        <dbReference type="Proteomes" id="UP000006235"/>
    </source>
</evidence>
<name>F9Q9Q8_9PAST</name>
<comment type="caution">
    <text evidence="1">The sequence shown here is derived from an EMBL/GenBank/DDBJ whole genome shotgun (WGS) entry which is preliminary data.</text>
</comment>
<dbReference type="STRING" id="1035188.HMPREF9952_0761"/>
<dbReference type="Gene3D" id="3.90.1720.10">
    <property type="entry name" value="endopeptidase domain like (from Nostoc punctiforme)"/>
    <property type="match status" value="1"/>
</dbReference>
<protein>
    <recommendedName>
        <fullName evidence="3">Enoyl-CoA hydratase</fullName>
    </recommendedName>
</protein>
<dbReference type="Proteomes" id="UP000006235">
    <property type="component" value="Unassembled WGS sequence"/>
</dbReference>
<proteinExistence type="predicted"/>
<dbReference type="EMBL" id="AFUV01000014">
    <property type="protein sequence ID" value="EGV05716.1"/>
    <property type="molecule type" value="Genomic_DNA"/>
</dbReference>
<sequence length="161" mass="18570">MANRIYLAFYKHKRSFLKEPLKAVADAVTRFFTKGKYSHCELTVERMEFTQGNHYENETVFDCYSASVQDGGVRCKQIDVSDQSKWDLLAIDGVTEEQIKAYFAKTVGHTYDWWGALGVVLGIKQKRSKYFCSEWCFNAIYNSDEGWRFSPNQLAAMVKNG</sequence>
<evidence type="ECO:0008006" key="3">
    <source>
        <dbReference type="Google" id="ProtNLM"/>
    </source>
</evidence>